<dbReference type="Proteomes" id="UP000422648">
    <property type="component" value="Segment"/>
</dbReference>
<reference evidence="1 2" key="1">
    <citation type="journal article" date="2019" name="Arch. Virol.">
        <title>A novel jumbo Tenacibaculum maritimum lytic phage with head-fiber-like appendages.</title>
        <authorList>
            <person name="Kawato Y."/>
            <person name="Istiqomah I."/>
            <person name="Gaafar A.Y."/>
            <person name="Hanaoka M."/>
            <person name="Ishimaru K."/>
            <person name="Yasuike M."/>
            <person name="Nishiki I."/>
            <person name="Nakamura Y."/>
            <person name="Fujiwara A."/>
            <person name="Nakai T."/>
        </authorList>
    </citation>
    <scope>NUCLEOTIDE SEQUENCE [LARGE SCALE GENOMIC DNA]</scope>
    <source>
        <strain evidence="1 2">PTm1</strain>
    </source>
</reference>
<accession>A0A5S9HXI0</accession>
<evidence type="ECO:0000313" key="2">
    <source>
        <dbReference type="Proteomes" id="UP000422648"/>
    </source>
</evidence>
<proteinExistence type="predicted"/>
<dbReference type="EMBL" id="AP019524">
    <property type="protein sequence ID" value="BBI90603.1"/>
    <property type="molecule type" value="Genomic_DNA"/>
</dbReference>
<dbReference type="RefSeq" id="YP_009873895.1">
    <property type="nucleotide sequence ID" value="NC_049340.1"/>
</dbReference>
<organism evidence="1 2">
    <name type="scientific">Tenacibaculum phage PTm1</name>
    <dbReference type="NCBI Taxonomy" id="2547425"/>
    <lineage>
        <taxon>Viruses</taxon>
        <taxon>Duplodnaviria</taxon>
        <taxon>Heunggongvirae</taxon>
        <taxon>Uroviricota</taxon>
        <taxon>Caudoviricetes</taxon>
        <taxon>Shirahamavirus</taxon>
        <taxon>Shirahamavirus PTm1</taxon>
    </lineage>
</organism>
<protein>
    <submittedName>
        <fullName evidence="1">Uncharacterized protein</fullName>
    </submittedName>
</protein>
<sequence length="94" mass="11071">MGLYKDYIKHGLFFNGEQLTQESIDKCIEQCIQNKQGCIDEVQRGEVTVNDKEKYFEWCNSNIKKYENRDFKISLSFLQKAYYIQTGKCVALLP</sequence>
<name>A0A5S9HXI0_9CAUD</name>
<dbReference type="GeneID" id="55803016"/>
<evidence type="ECO:0000313" key="1">
    <source>
        <dbReference type="EMBL" id="BBI90603.1"/>
    </source>
</evidence>
<keyword evidence="2" id="KW-1185">Reference proteome</keyword>
<dbReference type="KEGG" id="vg:55803016"/>